<dbReference type="AlphaFoldDB" id="S0FA58"/>
<evidence type="ECO:0000313" key="3">
    <source>
        <dbReference type="Proteomes" id="UP000014073"/>
    </source>
</evidence>
<evidence type="ECO:0000313" key="2">
    <source>
        <dbReference type="EMBL" id="EEF75441.1"/>
    </source>
</evidence>
<dbReference type="STRING" id="547042.BACCOPRO_00930"/>
<evidence type="ECO:0000256" key="1">
    <source>
        <dbReference type="SAM" id="Phobius"/>
    </source>
</evidence>
<feature type="transmembrane region" description="Helical" evidence="1">
    <location>
        <begin position="7"/>
        <end position="28"/>
    </location>
</feature>
<name>S0FA58_9BACT</name>
<accession>S0FA58</accession>
<protein>
    <submittedName>
        <fullName evidence="2">Uncharacterized protein</fullName>
    </submittedName>
</protein>
<gene>
    <name evidence="2" type="ORF">BACCOPRO_00930</name>
</gene>
<dbReference type="HOGENOM" id="CLU_1500630_0_0_10"/>
<keyword evidence="1" id="KW-0812">Transmembrane</keyword>
<reference evidence="2 3" key="1">
    <citation type="submission" date="2008-12" db="EMBL/GenBank/DDBJ databases">
        <authorList>
            <person name="Fulton L."/>
            <person name="Clifton S."/>
            <person name="Fulton B."/>
            <person name="Xu J."/>
            <person name="Minx P."/>
            <person name="Pepin K.H."/>
            <person name="Johnson M."/>
            <person name="Bhonagiri V."/>
            <person name="Nash W.E."/>
            <person name="Mardis E.R."/>
            <person name="Wilson R.K."/>
        </authorList>
    </citation>
    <scope>NUCLEOTIDE SEQUENCE [LARGE SCALE GENOMIC DNA]</scope>
    <source>
        <strain evidence="2 3">DSM 18228</strain>
    </source>
</reference>
<dbReference type="Proteomes" id="UP000014073">
    <property type="component" value="Unassembled WGS sequence"/>
</dbReference>
<dbReference type="EMBL" id="ACBW01000075">
    <property type="protein sequence ID" value="EEF75441.1"/>
    <property type="molecule type" value="Genomic_DNA"/>
</dbReference>
<sequence>MIYTKKLISFLFSGILFFFNILLHTRFFPDSIRFFTKIQSFCQLCQPIYKLIGESADRNGSIFVRTNYKSFIQPWQTWQNCRSGPVLRMPFPIVIFQTVKQLDQLLPEDLRGATELRKVNAENVVVLVQIRTDPFFTFSYVRALIEARSQISRMVNNLPSTFTRRCSISMYRPRAALGS</sequence>
<keyword evidence="1" id="KW-0472">Membrane</keyword>
<keyword evidence="3" id="KW-1185">Reference proteome</keyword>
<keyword evidence="1" id="KW-1133">Transmembrane helix</keyword>
<comment type="caution">
    <text evidence="2">The sequence shown here is derived from an EMBL/GenBank/DDBJ whole genome shotgun (WGS) entry which is preliminary data.</text>
</comment>
<organism evidence="2 3">
    <name type="scientific">Phocaeicola coprophilus DSM 18228 = JCM 13818</name>
    <dbReference type="NCBI Taxonomy" id="547042"/>
    <lineage>
        <taxon>Bacteria</taxon>
        <taxon>Pseudomonadati</taxon>
        <taxon>Bacteroidota</taxon>
        <taxon>Bacteroidia</taxon>
        <taxon>Bacteroidales</taxon>
        <taxon>Bacteroidaceae</taxon>
        <taxon>Phocaeicola</taxon>
    </lineage>
</organism>
<proteinExistence type="predicted"/>